<name>A0A1G6PQ22_NIADE</name>
<reference evidence="2" key="1">
    <citation type="submission" date="2016-10" db="EMBL/GenBank/DDBJ databases">
        <authorList>
            <person name="Varghese N."/>
            <person name="Submissions S."/>
        </authorList>
    </citation>
    <scope>NUCLEOTIDE SEQUENCE [LARGE SCALE GENOMIC DNA]</scope>
    <source>
        <strain evidence="2">DSM 25811 / CCM 8410 / LMG 26954 / E90</strain>
    </source>
</reference>
<dbReference type="STRING" id="1285928.SAMN04487894_10498"/>
<gene>
    <name evidence="1" type="ORF">SAMN04487894_10498</name>
</gene>
<dbReference type="Pfam" id="PF14054">
    <property type="entry name" value="DUF4249"/>
    <property type="match status" value="1"/>
</dbReference>
<dbReference type="Proteomes" id="UP000198757">
    <property type="component" value="Unassembled WGS sequence"/>
</dbReference>
<dbReference type="EMBL" id="FMZO01000004">
    <property type="protein sequence ID" value="SDC81475.1"/>
    <property type="molecule type" value="Genomic_DNA"/>
</dbReference>
<evidence type="ECO:0000313" key="2">
    <source>
        <dbReference type="Proteomes" id="UP000198757"/>
    </source>
</evidence>
<accession>A0A1G6PQ22</accession>
<protein>
    <recommendedName>
        <fullName evidence="3">DUF4249 domain-containing protein</fullName>
    </recommendedName>
</protein>
<keyword evidence="2" id="KW-1185">Reference proteome</keyword>
<dbReference type="OrthoDB" id="1062680at2"/>
<dbReference type="InterPro" id="IPR025345">
    <property type="entry name" value="DUF4249"/>
</dbReference>
<sequence>MKQGSYFQILVIIILCLSCKDRYYPGINAPGTGYLVVEGTLNAGNTATSLLLSRTAAVNGGKGITPELNASVAVEGNDNSVKQLIMNAPGNYQNTLELSANNLYRVRIKTSDGKEYLSDFVPVKKTPEIDSIGWKQNEKGMQLYVNTHDPANSTVYYRWDFDETWEINSYYHSSLIYDSASPDADKAGVRPRIFPKEDVFYCWKYGRSSNIYIGNSAKLTSDVIFQQPLNQIPAGDERLSVKYSILLRQYAMDKAAYEFYDLMKKNTESIGDIFGPLPSELRGNIHCTSDPGEPVIGYISATAPTQKRVFISRPDRWPFQQFCETKFVIQNRDSTREAFSSGVFIPIENTTREPRTDGYSASSASCIDCTARGGNLQKPSYWP</sequence>
<dbReference type="AlphaFoldDB" id="A0A1G6PQ22"/>
<evidence type="ECO:0008006" key="3">
    <source>
        <dbReference type="Google" id="ProtNLM"/>
    </source>
</evidence>
<organism evidence="1 2">
    <name type="scientific">Niabella drilacis (strain DSM 25811 / CCM 8410 / CCUG 62505 / LMG 26954 / E90)</name>
    <dbReference type="NCBI Taxonomy" id="1285928"/>
    <lineage>
        <taxon>Bacteria</taxon>
        <taxon>Pseudomonadati</taxon>
        <taxon>Bacteroidota</taxon>
        <taxon>Chitinophagia</taxon>
        <taxon>Chitinophagales</taxon>
        <taxon>Chitinophagaceae</taxon>
        <taxon>Niabella</taxon>
    </lineage>
</organism>
<proteinExistence type="predicted"/>
<dbReference type="RefSeq" id="WP_090389723.1">
    <property type="nucleotide sequence ID" value="NZ_FMZO01000004.1"/>
</dbReference>
<evidence type="ECO:0000313" key="1">
    <source>
        <dbReference type="EMBL" id="SDC81475.1"/>
    </source>
</evidence>